<feature type="transmembrane region" description="Helical" evidence="2">
    <location>
        <begin position="86"/>
        <end position="107"/>
    </location>
</feature>
<dbReference type="Pfam" id="PF02517">
    <property type="entry name" value="Rce1-like"/>
    <property type="match status" value="1"/>
</dbReference>
<feature type="transmembrane region" description="Helical" evidence="2">
    <location>
        <begin position="170"/>
        <end position="187"/>
    </location>
</feature>
<dbReference type="EMBL" id="LDJI01000045">
    <property type="protein sequence ID" value="KRG61923.1"/>
    <property type="molecule type" value="Genomic_DNA"/>
</dbReference>
<feature type="transmembrane region" description="Helical" evidence="2">
    <location>
        <begin position="128"/>
        <end position="150"/>
    </location>
</feature>
<dbReference type="PANTHER" id="PTHR36435">
    <property type="entry name" value="SLR1288 PROTEIN"/>
    <property type="match status" value="1"/>
</dbReference>
<evidence type="ECO:0000313" key="4">
    <source>
        <dbReference type="EMBL" id="KRG61923.1"/>
    </source>
</evidence>
<name>A0A0R0C978_9GAMM</name>
<dbReference type="PANTHER" id="PTHR36435:SF1">
    <property type="entry name" value="CAAX AMINO TERMINAL PROTEASE FAMILY PROTEIN"/>
    <property type="match status" value="1"/>
</dbReference>
<protein>
    <submittedName>
        <fullName evidence="4">Membrane protein</fullName>
    </submittedName>
</protein>
<dbReference type="InterPro" id="IPR003675">
    <property type="entry name" value="Rce1/LyrA-like_dom"/>
</dbReference>
<evidence type="ECO:0000259" key="3">
    <source>
        <dbReference type="Pfam" id="PF02517"/>
    </source>
</evidence>
<sequence>MSLPPTVPVTSPTPSLPPVARRPGSPVAGFGIDLLIAIGALLGLSLACSLAWGVWRGIEVGMAAARNGNGAPAAADMAALMGQPGALAQMLIALIGTGGAALLLYFWRRRATPGERMQSRQAALRASTWGWTVLVAAGVFAGSSLIGMLAKQMGIEPVPTNLPLMEQALAQYPAFLVAFAVFLAPAYEELLFRRVFFGRLWAADRPWLGMLLSSAAFALVHEIPGTSPNTLPAMLQLWLIYGGMGAAFAWLYRRTGTLWAAIGAHAINNAIALAALVFFGAQ</sequence>
<dbReference type="RefSeq" id="WP_057635974.1">
    <property type="nucleotide sequence ID" value="NZ_LDJI01000045.1"/>
</dbReference>
<keyword evidence="2" id="KW-0812">Transmembrane</keyword>
<dbReference type="AlphaFoldDB" id="A0A0R0C978"/>
<keyword evidence="2" id="KW-0472">Membrane</keyword>
<feature type="domain" description="CAAX prenyl protease 2/Lysostaphin resistance protein A-like" evidence="3">
    <location>
        <begin position="173"/>
        <end position="271"/>
    </location>
</feature>
<organism evidence="4 5">
    <name type="scientific">Stenotrophomonas humi</name>
    <dbReference type="NCBI Taxonomy" id="405444"/>
    <lineage>
        <taxon>Bacteria</taxon>
        <taxon>Pseudomonadati</taxon>
        <taxon>Pseudomonadota</taxon>
        <taxon>Gammaproteobacteria</taxon>
        <taxon>Lysobacterales</taxon>
        <taxon>Lysobacteraceae</taxon>
        <taxon>Stenotrophomonas</taxon>
    </lineage>
</organism>
<feature type="region of interest" description="Disordered" evidence="1">
    <location>
        <begin position="1"/>
        <end position="20"/>
    </location>
</feature>
<feature type="transmembrane region" description="Helical" evidence="2">
    <location>
        <begin position="259"/>
        <end position="281"/>
    </location>
</feature>
<dbReference type="PATRIC" id="fig|405444.3.peg.3002"/>
<keyword evidence="5" id="KW-1185">Reference proteome</keyword>
<comment type="caution">
    <text evidence="4">The sequence shown here is derived from an EMBL/GenBank/DDBJ whole genome shotgun (WGS) entry which is preliminary data.</text>
</comment>
<accession>A0A0R0C978</accession>
<feature type="compositionally biased region" description="Low complexity" evidence="1">
    <location>
        <begin position="1"/>
        <end position="13"/>
    </location>
</feature>
<feature type="transmembrane region" description="Helical" evidence="2">
    <location>
        <begin position="30"/>
        <end position="55"/>
    </location>
</feature>
<dbReference type="STRING" id="405444.ABB26_17415"/>
<reference evidence="4 5" key="1">
    <citation type="submission" date="2015-05" db="EMBL/GenBank/DDBJ databases">
        <title>Genome sequencing and analysis of members of genus Stenotrophomonas.</title>
        <authorList>
            <person name="Patil P.P."/>
            <person name="Midha S."/>
            <person name="Patil P.B."/>
        </authorList>
    </citation>
    <scope>NUCLEOTIDE SEQUENCE [LARGE SCALE GENOMIC DNA]</scope>
    <source>
        <strain evidence="4 5">DSM 18929</strain>
    </source>
</reference>
<evidence type="ECO:0000256" key="1">
    <source>
        <dbReference type="SAM" id="MobiDB-lite"/>
    </source>
</evidence>
<dbReference type="InterPro" id="IPR052710">
    <property type="entry name" value="CAAX_protease"/>
</dbReference>
<keyword evidence="2" id="KW-1133">Transmembrane helix</keyword>
<evidence type="ECO:0000313" key="5">
    <source>
        <dbReference type="Proteomes" id="UP000050864"/>
    </source>
</evidence>
<dbReference type="GO" id="GO:0080120">
    <property type="term" value="P:CAAX-box protein maturation"/>
    <property type="evidence" value="ECO:0007669"/>
    <property type="project" value="UniProtKB-ARBA"/>
</dbReference>
<dbReference type="GO" id="GO:0004175">
    <property type="term" value="F:endopeptidase activity"/>
    <property type="evidence" value="ECO:0007669"/>
    <property type="project" value="UniProtKB-ARBA"/>
</dbReference>
<dbReference type="Proteomes" id="UP000050864">
    <property type="component" value="Unassembled WGS sequence"/>
</dbReference>
<feature type="transmembrane region" description="Helical" evidence="2">
    <location>
        <begin position="235"/>
        <end position="252"/>
    </location>
</feature>
<gene>
    <name evidence="4" type="ORF">ABB26_17415</name>
</gene>
<dbReference type="OrthoDB" id="6024813at2"/>
<proteinExistence type="predicted"/>
<evidence type="ECO:0000256" key="2">
    <source>
        <dbReference type="SAM" id="Phobius"/>
    </source>
</evidence>
<feature type="transmembrane region" description="Helical" evidence="2">
    <location>
        <begin position="207"/>
        <end position="223"/>
    </location>
</feature>